<dbReference type="WBParaSite" id="Pan_g14987.t1">
    <property type="protein sequence ID" value="Pan_g14987.t1"/>
    <property type="gene ID" value="Pan_g14987"/>
</dbReference>
<evidence type="ECO:0000259" key="3">
    <source>
        <dbReference type="SMART" id="SM01329"/>
    </source>
</evidence>
<dbReference type="Gene3D" id="3.90.1200.10">
    <property type="match status" value="1"/>
</dbReference>
<dbReference type="Pfam" id="PF01633">
    <property type="entry name" value="Choline_kinase"/>
    <property type="match status" value="1"/>
</dbReference>
<dbReference type="GO" id="GO:0000287">
    <property type="term" value="F:magnesium ion binding"/>
    <property type="evidence" value="ECO:0007669"/>
    <property type="project" value="InterPro"/>
</dbReference>
<dbReference type="PANTHER" id="PTHR11835:SF74">
    <property type="entry name" value="ISOCITRATE DEHYDROGENASE [NAD] SUBUNIT, MITOCHONDRIAL"/>
    <property type="match status" value="1"/>
</dbReference>
<comment type="similarity">
    <text evidence="1">Belongs to the isocitrate and isopropylmalate dehydrogenases family.</text>
</comment>
<organism evidence="4 5">
    <name type="scientific">Panagrellus redivivus</name>
    <name type="common">Microworm</name>
    <dbReference type="NCBI Taxonomy" id="6233"/>
    <lineage>
        <taxon>Eukaryota</taxon>
        <taxon>Metazoa</taxon>
        <taxon>Ecdysozoa</taxon>
        <taxon>Nematoda</taxon>
        <taxon>Chromadorea</taxon>
        <taxon>Rhabditida</taxon>
        <taxon>Tylenchina</taxon>
        <taxon>Panagrolaimomorpha</taxon>
        <taxon>Panagrolaimoidea</taxon>
        <taxon>Panagrolaimidae</taxon>
        <taxon>Panagrellus</taxon>
    </lineage>
</organism>
<feature type="domain" description="Isopropylmalate dehydrogenase-like" evidence="3">
    <location>
        <begin position="43"/>
        <end position="657"/>
    </location>
</feature>
<sequence>MRLLTAIAPSSRSLTVKRGLSAIRPLTLPIIHQPHAKYGGRHTVTVLPGDGIGPEMLEHVKRIFSFAKVPVDFETIEIDSSDLSDHVLDNAIMAIQRNGVALKGNIETKFDLPEFKSRNVELRRRLDLYANVLHCVSIPTVRARQHDLDIVLIRENCEGEYSGLEHESVKGVVESIKDIVNTVIGSCEAETAQIHRITNGTTNTTYIVEIFGKPTLIARINGPRTELMIDREYEKKIIMRFAKYNLAPPILASFKNGLVYAYTPGRSVTSSEVRNDPMRSLIARRLAELHSLKLKISQRYTTPFLFSGLKDYCNLIPETFTNPAKHAQFKSYFDKFDLKQTVETHIAHIFDTCREIVTVCHNDLVLPNILFDEEIQAVHFIDFEYAKMNYQFFDVANFFTGSVGMTTTVAASDGGFSDEQKEAFLRDYIVGRGIDVDLEEELEVVKKEIYVFEASAHLLWSLWSLIITRSSIERIARFAFDYAVLNNRLKVTAIHKANIQKLGDGLFLKVCKEIAAAEYPTIEFNSMIVDNASMQLVSNPQQFNGGIMLMPNLYGNIISNIACGLVGGPGLVSGMNLGKKYAVFETGTRNTGTSLAGKNIANPTAFIRAAIDMLRYLEHDDYANQLSDALWRALTEQQQHTVDVGGTAKATEVVDALLYNLKHK</sequence>
<accession>A0A7E4V182</accession>
<dbReference type="PROSITE" id="PS00470">
    <property type="entry name" value="IDH_IMDH"/>
    <property type="match status" value="1"/>
</dbReference>
<keyword evidence="2" id="KW-0816">Tricarboxylic acid cycle</keyword>
<protein>
    <submittedName>
        <fullName evidence="5">Iso_dh domain-containing protein</fullName>
    </submittedName>
</protein>
<dbReference type="GO" id="GO:0006099">
    <property type="term" value="P:tricarboxylic acid cycle"/>
    <property type="evidence" value="ECO:0007669"/>
    <property type="project" value="UniProtKB-KW"/>
</dbReference>
<evidence type="ECO:0000313" key="4">
    <source>
        <dbReference type="Proteomes" id="UP000492821"/>
    </source>
</evidence>
<proteinExistence type="inferred from homology"/>
<dbReference type="InterPro" id="IPR011009">
    <property type="entry name" value="Kinase-like_dom_sf"/>
</dbReference>
<dbReference type="InterPro" id="IPR024084">
    <property type="entry name" value="IsoPropMal-DH-like_dom"/>
</dbReference>
<dbReference type="GO" id="GO:0051287">
    <property type="term" value="F:NAD binding"/>
    <property type="evidence" value="ECO:0007669"/>
    <property type="project" value="InterPro"/>
</dbReference>
<dbReference type="PANTHER" id="PTHR11835">
    <property type="entry name" value="DECARBOXYLATING DEHYDROGENASES-ISOCITRATE, ISOPROPYLMALATE, TARTRATE"/>
    <property type="match status" value="1"/>
</dbReference>
<dbReference type="GO" id="GO:0006102">
    <property type="term" value="P:isocitrate metabolic process"/>
    <property type="evidence" value="ECO:0007669"/>
    <property type="project" value="TreeGrafter"/>
</dbReference>
<dbReference type="SMART" id="SM01329">
    <property type="entry name" value="Iso_dh"/>
    <property type="match status" value="1"/>
</dbReference>
<reference evidence="4" key="1">
    <citation type="journal article" date="2013" name="Genetics">
        <title>The draft genome and transcriptome of Panagrellus redivivus are shaped by the harsh demands of a free-living lifestyle.</title>
        <authorList>
            <person name="Srinivasan J."/>
            <person name="Dillman A.R."/>
            <person name="Macchietto M.G."/>
            <person name="Heikkinen L."/>
            <person name="Lakso M."/>
            <person name="Fracchia K.M."/>
            <person name="Antoshechkin I."/>
            <person name="Mortazavi A."/>
            <person name="Wong G."/>
            <person name="Sternberg P.W."/>
        </authorList>
    </citation>
    <scope>NUCLEOTIDE SEQUENCE [LARGE SCALE GENOMIC DNA]</scope>
    <source>
        <strain evidence="4">MT8872</strain>
    </source>
</reference>
<keyword evidence="4" id="KW-1185">Reference proteome</keyword>
<name>A0A7E4V182_PANRE</name>
<dbReference type="AlphaFoldDB" id="A0A7E4V182"/>
<dbReference type="Gene3D" id="3.40.718.10">
    <property type="entry name" value="Isopropylmalate Dehydrogenase"/>
    <property type="match status" value="2"/>
</dbReference>
<dbReference type="Pfam" id="PF00180">
    <property type="entry name" value="Iso_dh"/>
    <property type="match status" value="1"/>
</dbReference>
<dbReference type="SUPFAM" id="SSF53659">
    <property type="entry name" value="Isocitrate/Isopropylmalate dehydrogenase-like"/>
    <property type="match status" value="2"/>
</dbReference>
<dbReference type="GO" id="GO:0005739">
    <property type="term" value="C:mitochondrion"/>
    <property type="evidence" value="ECO:0007669"/>
    <property type="project" value="TreeGrafter"/>
</dbReference>
<evidence type="ECO:0000256" key="2">
    <source>
        <dbReference type="ARBA" id="ARBA00022532"/>
    </source>
</evidence>
<dbReference type="GO" id="GO:0016616">
    <property type="term" value="F:oxidoreductase activity, acting on the CH-OH group of donors, NAD or NADP as acceptor"/>
    <property type="evidence" value="ECO:0007669"/>
    <property type="project" value="InterPro"/>
</dbReference>
<reference evidence="5" key="2">
    <citation type="submission" date="2020-10" db="UniProtKB">
        <authorList>
            <consortium name="WormBaseParasite"/>
        </authorList>
    </citation>
    <scope>IDENTIFICATION</scope>
</reference>
<dbReference type="SUPFAM" id="SSF56112">
    <property type="entry name" value="Protein kinase-like (PK-like)"/>
    <property type="match status" value="1"/>
</dbReference>
<evidence type="ECO:0000313" key="5">
    <source>
        <dbReference type="WBParaSite" id="Pan_g14987.t1"/>
    </source>
</evidence>
<evidence type="ECO:0000256" key="1">
    <source>
        <dbReference type="ARBA" id="ARBA00007769"/>
    </source>
</evidence>
<dbReference type="Proteomes" id="UP000492821">
    <property type="component" value="Unassembled WGS sequence"/>
</dbReference>
<dbReference type="InterPro" id="IPR019818">
    <property type="entry name" value="IsoCit/isopropylmalate_DH_CS"/>
</dbReference>